<protein>
    <submittedName>
        <fullName evidence="2">Unplaced genomic scaffold GYMLUscaffold_39, whole genome shotgun sequence</fullName>
    </submittedName>
</protein>
<gene>
    <name evidence="2" type="ORF">GYMLUDRAFT_202910</name>
</gene>
<reference evidence="2 3" key="1">
    <citation type="submission" date="2014-04" db="EMBL/GenBank/DDBJ databases">
        <title>Evolutionary Origins and Diversification of the Mycorrhizal Mutualists.</title>
        <authorList>
            <consortium name="DOE Joint Genome Institute"/>
            <consortium name="Mycorrhizal Genomics Consortium"/>
            <person name="Kohler A."/>
            <person name="Kuo A."/>
            <person name="Nagy L.G."/>
            <person name="Floudas D."/>
            <person name="Copeland A."/>
            <person name="Barry K.W."/>
            <person name="Cichocki N."/>
            <person name="Veneault-Fourrey C."/>
            <person name="LaButti K."/>
            <person name="Lindquist E.A."/>
            <person name="Lipzen A."/>
            <person name="Lundell T."/>
            <person name="Morin E."/>
            <person name="Murat C."/>
            <person name="Riley R."/>
            <person name="Ohm R."/>
            <person name="Sun H."/>
            <person name="Tunlid A."/>
            <person name="Henrissat B."/>
            <person name="Grigoriev I.V."/>
            <person name="Hibbett D.S."/>
            <person name="Martin F."/>
        </authorList>
    </citation>
    <scope>NUCLEOTIDE SEQUENCE [LARGE SCALE GENOMIC DNA]</scope>
    <source>
        <strain evidence="2 3">FD-317 M1</strain>
    </source>
</reference>
<dbReference type="OrthoDB" id="74545at2759"/>
<sequence length="872" mass="99429">MTNSGSAFGQTFQYITDIKLHELERQREACVKYVQETLAQARAATDPVSHLDILLQRIQGWTGTGLSSLTSSDINLGNYKAFVHQARHDPSIPSAQISGWISTLEGQLDQAVTRYNYAKLFGDLLKEWLQSGDSLAVTSDSNTQTESAEPSASETKVQHRSEHDEQRDRIQELIFTPKHIDVDALTSYLHELFHSTPEATAALGILRARIRDFGESLFSEPIDESSMGPLIRSLLSRDLLSTEKAATLKSFLSNEVILSEVTSVLRMQLARLDTWEWPEEGVFVEMRRHLSGKYRAYMDNEIIQALLFQYIGMKWSIALKEAFRQVMQSKAWKSETTGTRPLLRDHIIRRRYFKVDNEAPVRRGSRWDATSGISLPGSIQARRKALQLEQFFMTQLPSSIEGTAEYDEEPDYDQGKPAVGASAQQALLRLVSTEAHLKRSLCGSCTIMRADLEWFGPSIPHDSILTVFRFFGMSDKWLTWFEKWLAAKLHFDNSPDVQVRRRGVPIAHALSVICGESILFGMDFAVNQRSQGLYVYRIYDDFWFTSHSSSICASAWAEMQKYASLVGITFNAKKTGGVCVGGELDASLPRGKVAWGFLQFDEREGRFAVDQEEVDRHIKELKRQLGKTRSVFGFVNAYNKYMEFFRRNFGQPAHCFGQVHLDEVVQTFERIQREIFVEHSGSVVEKLRSMIETRFGDAIEAKNMPAGWCFFPVSEGGLEVLNPVIQLLMMREYLVPEPDKQFKLRMDVDRNKYEQAKTDWMNGLQGDDTKEVDLDESKKMFMSFEEYILGREDRMEHWGREWKHLQELPASRTLALPPGYDMEDLSQEAIWNVSLYAEEIKACFGGLNIVESSLIPVGMLSTFRSAKVAWDS</sequence>
<dbReference type="EMBL" id="KN834787">
    <property type="protein sequence ID" value="KIK58068.1"/>
    <property type="molecule type" value="Genomic_DNA"/>
</dbReference>
<dbReference type="PANTHER" id="PTHR37015">
    <property type="entry name" value="REVERSE TRANSCRIPTASE DOMAIN-CONTAINING PROTEIN"/>
    <property type="match status" value="1"/>
</dbReference>
<evidence type="ECO:0000313" key="2">
    <source>
        <dbReference type="EMBL" id="KIK58068.1"/>
    </source>
</evidence>
<dbReference type="PANTHER" id="PTHR37015:SF2">
    <property type="entry name" value="REVERSE TRANSCRIPTASE DOMAIN-CONTAINING PROTEIN"/>
    <property type="match status" value="1"/>
</dbReference>
<organism evidence="2 3">
    <name type="scientific">Collybiopsis luxurians FD-317 M1</name>
    <dbReference type="NCBI Taxonomy" id="944289"/>
    <lineage>
        <taxon>Eukaryota</taxon>
        <taxon>Fungi</taxon>
        <taxon>Dikarya</taxon>
        <taxon>Basidiomycota</taxon>
        <taxon>Agaricomycotina</taxon>
        <taxon>Agaricomycetes</taxon>
        <taxon>Agaricomycetidae</taxon>
        <taxon>Agaricales</taxon>
        <taxon>Marasmiineae</taxon>
        <taxon>Omphalotaceae</taxon>
        <taxon>Collybiopsis</taxon>
        <taxon>Collybiopsis luxurians</taxon>
    </lineage>
</organism>
<dbReference type="Proteomes" id="UP000053593">
    <property type="component" value="Unassembled WGS sequence"/>
</dbReference>
<name>A0A0D0CR99_9AGAR</name>
<dbReference type="AlphaFoldDB" id="A0A0D0CR99"/>
<keyword evidence="3" id="KW-1185">Reference proteome</keyword>
<evidence type="ECO:0000313" key="3">
    <source>
        <dbReference type="Proteomes" id="UP000053593"/>
    </source>
</evidence>
<dbReference type="HOGENOM" id="CLU_008952_0_0_1"/>
<feature type="region of interest" description="Disordered" evidence="1">
    <location>
        <begin position="137"/>
        <end position="166"/>
    </location>
</feature>
<feature type="compositionally biased region" description="Polar residues" evidence="1">
    <location>
        <begin position="137"/>
        <end position="155"/>
    </location>
</feature>
<proteinExistence type="predicted"/>
<accession>A0A0D0CR99</accession>
<feature type="compositionally biased region" description="Basic and acidic residues" evidence="1">
    <location>
        <begin position="156"/>
        <end position="166"/>
    </location>
</feature>
<evidence type="ECO:0000256" key="1">
    <source>
        <dbReference type="SAM" id="MobiDB-lite"/>
    </source>
</evidence>